<accession>A0A383BJF6</accession>
<name>A0A383BJF6_9ZZZZ</name>
<evidence type="ECO:0000313" key="1">
    <source>
        <dbReference type="EMBL" id="SVE20054.1"/>
    </source>
</evidence>
<gene>
    <name evidence="1" type="ORF">METZ01_LOCUS472908</name>
</gene>
<protein>
    <submittedName>
        <fullName evidence="1">Uncharacterized protein</fullName>
    </submittedName>
</protein>
<sequence length="37" mass="4286">MQSFTLTNRLAQLTDKETGLSARQNLSWYVGVTYDNY</sequence>
<reference evidence="1" key="1">
    <citation type="submission" date="2018-05" db="EMBL/GenBank/DDBJ databases">
        <authorList>
            <person name="Lanie J.A."/>
            <person name="Ng W.-L."/>
            <person name="Kazmierczak K.M."/>
            <person name="Andrzejewski T.M."/>
            <person name="Davidsen T.M."/>
            <person name="Wayne K.J."/>
            <person name="Tettelin H."/>
            <person name="Glass J.I."/>
            <person name="Rusch D."/>
            <person name="Podicherti R."/>
            <person name="Tsui H.-C.T."/>
            <person name="Winkler M.E."/>
        </authorList>
    </citation>
    <scope>NUCLEOTIDE SEQUENCE</scope>
</reference>
<organism evidence="1">
    <name type="scientific">marine metagenome</name>
    <dbReference type="NCBI Taxonomy" id="408172"/>
    <lineage>
        <taxon>unclassified sequences</taxon>
        <taxon>metagenomes</taxon>
        <taxon>ecological metagenomes</taxon>
    </lineage>
</organism>
<proteinExistence type="predicted"/>
<dbReference type="AlphaFoldDB" id="A0A383BJF6"/>
<dbReference type="EMBL" id="UINC01200936">
    <property type="protein sequence ID" value="SVE20054.1"/>
    <property type="molecule type" value="Genomic_DNA"/>
</dbReference>